<organism evidence="5 6">
    <name type="scientific">Candidatus Accumulibacter adjunctus</name>
    <dbReference type="NCBI Taxonomy" id="1454001"/>
    <lineage>
        <taxon>Bacteria</taxon>
        <taxon>Pseudomonadati</taxon>
        <taxon>Pseudomonadota</taxon>
        <taxon>Betaproteobacteria</taxon>
        <taxon>Candidatus Accumulibacter</taxon>
    </lineage>
</organism>
<dbReference type="InterPro" id="IPR012312">
    <property type="entry name" value="Hemerythrin-like"/>
</dbReference>
<keyword evidence="6" id="KW-1185">Reference proteome</keyword>
<dbReference type="Pfam" id="PF01814">
    <property type="entry name" value="Hemerythrin"/>
    <property type="match status" value="1"/>
</dbReference>
<dbReference type="AlphaFoldDB" id="A0A011MNI9"/>
<evidence type="ECO:0000256" key="2">
    <source>
        <dbReference type="ARBA" id="ARBA00022723"/>
    </source>
</evidence>
<dbReference type="STRING" id="1454001.AW08_03819"/>
<feature type="domain" description="Hemerythrin-like" evidence="4">
    <location>
        <begin position="19"/>
        <end position="124"/>
    </location>
</feature>
<dbReference type="InterPro" id="IPR012827">
    <property type="entry name" value="Hemerythrin_metal-bd"/>
</dbReference>
<keyword evidence="3" id="KW-0408">Iron</keyword>
<dbReference type="NCBIfam" id="TIGR02481">
    <property type="entry name" value="hemeryth_dom"/>
    <property type="match status" value="1"/>
</dbReference>
<name>A0A011MNI9_9PROT</name>
<dbReference type="PANTHER" id="PTHR37164:SF1">
    <property type="entry name" value="BACTERIOHEMERYTHRIN"/>
    <property type="match status" value="1"/>
</dbReference>
<gene>
    <name evidence="5" type="ORF">AW08_03819</name>
</gene>
<dbReference type="EMBL" id="JFAX01000042">
    <property type="protein sequence ID" value="EXI64076.1"/>
    <property type="molecule type" value="Genomic_DNA"/>
</dbReference>
<keyword evidence="2" id="KW-0479">Metal-binding</keyword>
<dbReference type="CDD" id="cd12107">
    <property type="entry name" value="Hemerythrin"/>
    <property type="match status" value="1"/>
</dbReference>
<dbReference type="SUPFAM" id="SSF47188">
    <property type="entry name" value="Hemerythrin-like"/>
    <property type="match status" value="1"/>
</dbReference>
<evidence type="ECO:0000313" key="6">
    <source>
        <dbReference type="Proteomes" id="UP000020218"/>
    </source>
</evidence>
<dbReference type="InterPro" id="IPR035938">
    <property type="entry name" value="Hemerythrin-like_sf"/>
</dbReference>
<evidence type="ECO:0000313" key="5">
    <source>
        <dbReference type="EMBL" id="EXI64076.1"/>
    </source>
</evidence>
<dbReference type="PATRIC" id="fig|1454001.3.peg.3843"/>
<evidence type="ECO:0000256" key="3">
    <source>
        <dbReference type="ARBA" id="ARBA00023004"/>
    </source>
</evidence>
<dbReference type="GO" id="GO:0046872">
    <property type="term" value="F:metal ion binding"/>
    <property type="evidence" value="ECO:0007669"/>
    <property type="project" value="UniProtKB-KW"/>
</dbReference>
<dbReference type="PANTHER" id="PTHR37164">
    <property type="entry name" value="BACTERIOHEMERYTHRIN"/>
    <property type="match status" value="1"/>
</dbReference>
<sequence>MKICLPGLLPAQLVVDLPEIDAQHEEIFCRIESLKTACFESGHVPVAEFEALLDYFTMHFATEERLADEAGLDFVDHARIHDDTLRLLRRALTEVIRGARDAHSFLRYCEYWFERHISEDDRLFINNLQSSNFMPSPGFWQGGDLQACA</sequence>
<dbReference type="InterPro" id="IPR050669">
    <property type="entry name" value="Hemerythrin"/>
</dbReference>
<reference evidence="5" key="1">
    <citation type="submission" date="2014-02" db="EMBL/GenBank/DDBJ databases">
        <title>Expanding our view of genomic diversity in Candidatus Accumulibacter clades.</title>
        <authorList>
            <person name="Skennerton C.T."/>
            <person name="Barr J.J."/>
            <person name="Slater F.R."/>
            <person name="Bond P.L."/>
            <person name="Tyson G.W."/>
        </authorList>
    </citation>
    <scope>NUCLEOTIDE SEQUENCE [LARGE SCALE GENOMIC DNA]</scope>
</reference>
<dbReference type="Proteomes" id="UP000020218">
    <property type="component" value="Unassembled WGS sequence"/>
</dbReference>
<accession>A0A011MNI9</accession>
<protein>
    <submittedName>
        <fullName evidence="5">Cation-binding hemerythrin HHE family protein</fullName>
    </submittedName>
</protein>
<proteinExistence type="inferred from homology"/>
<evidence type="ECO:0000256" key="1">
    <source>
        <dbReference type="ARBA" id="ARBA00010587"/>
    </source>
</evidence>
<evidence type="ECO:0000259" key="4">
    <source>
        <dbReference type="Pfam" id="PF01814"/>
    </source>
</evidence>
<dbReference type="Gene3D" id="1.20.120.50">
    <property type="entry name" value="Hemerythrin-like"/>
    <property type="match status" value="1"/>
</dbReference>
<comment type="caution">
    <text evidence="5">The sequence shown here is derived from an EMBL/GenBank/DDBJ whole genome shotgun (WGS) entry which is preliminary data.</text>
</comment>
<comment type="similarity">
    <text evidence="1">Belongs to the hemerythrin family.</text>
</comment>